<keyword evidence="5" id="KW-1185">Reference proteome</keyword>
<dbReference type="OMA" id="DSCKRVN"/>
<keyword evidence="3" id="KW-0808">Transferase</keyword>
<dbReference type="FunFam" id="3.40.50.2000:FF:000060">
    <property type="entry name" value="Glycosyltransferase"/>
    <property type="match status" value="1"/>
</dbReference>
<proteinExistence type="inferred from homology"/>
<dbReference type="Pfam" id="PF00201">
    <property type="entry name" value="UDPGT"/>
    <property type="match status" value="1"/>
</dbReference>
<reference evidence="5" key="1">
    <citation type="journal article" date="2015" name="Nat. Plants">
        <title>Genome expansion of Arabis alpina linked with retrotransposition and reduced symmetric DNA methylation.</title>
        <authorList>
            <person name="Willing E.M."/>
            <person name="Rawat V."/>
            <person name="Mandakova T."/>
            <person name="Maumus F."/>
            <person name="James G.V."/>
            <person name="Nordstroem K.J."/>
            <person name="Becker C."/>
            <person name="Warthmann N."/>
            <person name="Chica C."/>
            <person name="Szarzynska B."/>
            <person name="Zytnicki M."/>
            <person name="Albani M.C."/>
            <person name="Kiefer C."/>
            <person name="Bergonzi S."/>
            <person name="Castaings L."/>
            <person name="Mateos J.L."/>
            <person name="Berns M.C."/>
            <person name="Bujdoso N."/>
            <person name="Piofczyk T."/>
            <person name="de Lorenzo L."/>
            <person name="Barrero-Sicilia C."/>
            <person name="Mateos I."/>
            <person name="Piednoel M."/>
            <person name="Hagmann J."/>
            <person name="Chen-Min-Tao R."/>
            <person name="Iglesias-Fernandez R."/>
            <person name="Schuster S.C."/>
            <person name="Alonso-Blanco C."/>
            <person name="Roudier F."/>
            <person name="Carbonero P."/>
            <person name="Paz-Ares J."/>
            <person name="Davis S.J."/>
            <person name="Pecinka A."/>
            <person name="Quesneville H."/>
            <person name="Colot V."/>
            <person name="Lysak M.A."/>
            <person name="Weigel D."/>
            <person name="Coupland G."/>
            <person name="Schneeberger K."/>
        </authorList>
    </citation>
    <scope>NUCLEOTIDE SEQUENCE [LARGE SCALE GENOMIC DNA]</scope>
    <source>
        <strain evidence="5">cv. Pajares</strain>
    </source>
</reference>
<dbReference type="PANTHER" id="PTHR48047">
    <property type="entry name" value="GLYCOSYLTRANSFERASE"/>
    <property type="match status" value="1"/>
</dbReference>
<dbReference type="Gramene" id="KFK35924">
    <property type="protein sequence ID" value="KFK35924"/>
    <property type="gene ID" value="AALP_AA4G054000"/>
</dbReference>
<comment type="similarity">
    <text evidence="1">Belongs to the UDP-glycosyltransferase family.</text>
</comment>
<keyword evidence="2" id="KW-0328">Glycosyltransferase</keyword>
<evidence type="ECO:0000256" key="1">
    <source>
        <dbReference type="ARBA" id="ARBA00009995"/>
    </source>
</evidence>
<evidence type="ECO:0000313" key="5">
    <source>
        <dbReference type="Proteomes" id="UP000029120"/>
    </source>
</evidence>
<dbReference type="EMBL" id="CM002872">
    <property type="protein sequence ID" value="KFK35924.1"/>
    <property type="molecule type" value="Genomic_DNA"/>
</dbReference>
<evidence type="ECO:0000256" key="2">
    <source>
        <dbReference type="ARBA" id="ARBA00022676"/>
    </source>
</evidence>
<evidence type="ECO:0000313" key="4">
    <source>
        <dbReference type="EMBL" id="KFK35924.1"/>
    </source>
</evidence>
<dbReference type="CDD" id="cd03784">
    <property type="entry name" value="GT1_Gtf-like"/>
    <property type="match status" value="1"/>
</dbReference>
<sequence>MPTITKKPPHVLVVPFPQTGHLVPHLDLTHQILLRGATVTVLVTPQNSPYLDPLRSLHSPETFKTLILPFPSHPLIPSGVETLQQLPLQALPHMFEALSRLHDPLVDFLSRQPPSDLPDVILGNSFLSPWINKVADAFSIKSICFLPINAHSINTMWGQDLEVRSFFDELETCTTESYGLVINTFYELEPEFVESVKTHYMTHHRVWTVGPLLPFKVGANRGEKSSIPPQKVSAWLDSCPEDNSVVYIAFGSQIRLTAEQAMALAAALEKSSVRFIWTVRDAAKKVNSDIDNSDVIPLGFEERVKEKGLVIRGWAPQTMILEHRAVGSFLTHLGWGSVLEGMVGGVLLLAWPMQADHFYNSTLMVDKLRAAILVGENRDYVPDSDELARVLAESVKGDSPERVRLMKLREKGMEAVKGGGSSYNDLDDLVVEMCLK</sequence>
<gene>
    <name evidence="4" type="ordered locus">AALP_Aa4g054000</name>
</gene>
<evidence type="ECO:0000256" key="3">
    <source>
        <dbReference type="ARBA" id="ARBA00022679"/>
    </source>
</evidence>
<dbReference type="AlphaFoldDB" id="A0A087H1C2"/>
<protein>
    <submittedName>
        <fullName evidence="4">Uncharacterized protein</fullName>
    </submittedName>
</protein>
<dbReference type="GO" id="GO:0035251">
    <property type="term" value="F:UDP-glucosyltransferase activity"/>
    <property type="evidence" value="ECO:0007669"/>
    <property type="project" value="TreeGrafter"/>
</dbReference>
<dbReference type="Gene3D" id="3.40.50.2000">
    <property type="entry name" value="Glycogen Phosphorylase B"/>
    <property type="match status" value="3"/>
</dbReference>
<accession>A0A087H1C2</accession>
<dbReference type="OrthoDB" id="5835829at2759"/>
<dbReference type="InterPro" id="IPR002213">
    <property type="entry name" value="UDP_glucos_trans"/>
</dbReference>
<dbReference type="GO" id="GO:0051555">
    <property type="term" value="P:flavonol biosynthetic process"/>
    <property type="evidence" value="ECO:0007669"/>
    <property type="project" value="TreeGrafter"/>
</dbReference>
<dbReference type="PANTHER" id="PTHR48047:SF5">
    <property type="entry name" value="FLAVONOL 7-O-RHAMNOSYLTRANSFERASE"/>
    <property type="match status" value="1"/>
</dbReference>
<dbReference type="SUPFAM" id="SSF53756">
    <property type="entry name" value="UDP-Glycosyltransferase/glycogen phosphorylase"/>
    <property type="match status" value="1"/>
</dbReference>
<name>A0A087H1C2_ARAAL</name>
<organism evidence="4 5">
    <name type="scientific">Arabis alpina</name>
    <name type="common">Alpine rock-cress</name>
    <dbReference type="NCBI Taxonomy" id="50452"/>
    <lineage>
        <taxon>Eukaryota</taxon>
        <taxon>Viridiplantae</taxon>
        <taxon>Streptophyta</taxon>
        <taxon>Embryophyta</taxon>
        <taxon>Tracheophyta</taxon>
        <taxon>Spermatophyta</taxon>
        <taxon>Magnoliopsida</taxon>
        <taxon>eudicotyledons</taxon>
        <taxon>Gunneridae</taxon>
        <taxon>Pentapetalae</taxon>
        <taxon>rosids</taxon>
        <taxon>malvids</taxon>
        <taxon>Brassicales</taxon>
        <taxon>Brassicaceae</taxon>
        <taxon>Arabideae</taxon>
        <taxon>Arabis</taxon>
    </lineage>
</organism>
<dbReference type="Proteomes" id="UP000029120">
    <property type="component" value="Chromosome 4"/>
</dbReference>
<dbReference type="eggNOG" id="KOG1192">
    <property type="taxonomic scope" value="Eukaryota"/>
</dbReference>